<dbReference type="OrthoDB" id="7424700at2759"/>
<dbReference type="EMBL" id="CADEBC010000858">
    <property type="protein sequence ID" value="CAB3261290.1"/>
    <property type="molecule type" value="Genomic_DNA"/>
</dbReference>
<evidence type="ECO:0000313" key="1">
    <source>
        <dbReference type="EMBL" id="CAB3261290.1"/>
    </source>
</evidence>
<organism evidence="1 2">
    <name type="scientific">Arctia plantaginis</name>
    <name type="common">Wood tiger moth</name>
    <name type="synonym">Phalaena plantaginis</name>
    <dbReference type="NCBI Taxonomy" id="874455"/>
    <lineage>
        <taxon>Eukaryota</taxon>
        <taxon>Metazoa</taxon>
        <taxon>Ecdysozoa</taxon>
        <taxon>Arthropoda</taxon>
        <taxon>Hexapoda</taxon>
        <taxon>Insecta</taxon>
        <taxon>Pterygota</taxon>
        <taxon>Neoptera</taxon>
        <taxon>Endopterygota</taxon>
        <taxon>Lepidoptera</taxon>
        <taxon>Glossata</taxon>
        <taxon>Ditrysia</taxon>
        <taxon>Noctuoidea</taxon>
        <taxon>Erebidae</taxon>
        <taxon>Arctiinae</taxon>
        <taxon>Arctia</taxon>
    </lineage>
</organism>
<evidence type="ECO:0000313" key="2">
    <source>
        <dbReference type="Proteomes" id="UP000494106"/>
    </source>
</evidence>
<sequence length="172" mass="20023">MADLDLQNFLIEYINPTFYNAVNISIKRQGRNKPYYFSAYLDYKQYVGDNLTMKANVYEVIGGRNILTPLRFEYTLCYFLTHDSFAGKMFGEQLPSNVTCPFAPGIVEIKQVMLHTENLPPVTFQIFTYSSLSVKICIEVECLYVNERILLAKTYMNVKMKLTNRHLNNKKQ</sequence>
<accession>A0A8S1BLY2</accession>
<comment type="caution">
    <text evidence="1">The sequence shown here is derived from an EMBL/GenBank/DDBJ whole genome shotgun (WGS) entry which is preliminary data.</text>
</comment>
<name>A0A8S1BLY2_ARCPL</name>
<reference evidence="1 2" key="1">
    <citation type="submission" date="2020-04" db="EMBL/GenBank/DDBJ databases">
        <authorList>
            <person name="Wallbank WR R."/>
            <person name="Pardo Diaz C."/>
            <person name="Kozak K."/>
            <person name="Martin S."/>
            <person name="Jiggins C."/>
            <person name="Moest M."/>
            <person name="Warren A I."/>
            <person name="Byers J.R.P. K."/>
            <person name="Montejo-Kovacevich G."/>
            <person name="Yen C E."/>
        </authorList>
    </citation>
    <scope>NUCLEOTIDE SEQUENCE [LARGE SCALE GENOMIC DNA]</scope>
</reference>
<protein>
    <submittedName>
        <fullName evidence="1">Uncharacterized protein</fullName>
    </submittedName>
</protein>
<dbReference type="Proteomes" id="UP000494106">
    <property type="component" value="Unassembled WGS sequence"/>
</dbReference>
<dbReference type="AlphaFoldDB" id="A0A8S1BLY2"/>
<keyword evidence="2" id="KW-1185">Reference proteome</keyword>
<proteinExistence type="predicted"/>
<gene>
    <name evidence="1" type="ORF">APLA_LOCUS17752</name>
</gene>